<dbReference type="eggNOG" id="COG1391">
    <property type="taxonomic scope" value="Bacteria"/>
</dbReference>
<dbReference type="Pfam" id="PF08335">
    <property type="entry name" value="GlnD_UR_UTase"/>
    <property type="match status" value="2"/>
</dbReference>
<dbReference type="STRING" id="1034943.BN59_01693"/>
<keyword evidence="10" id="KW-0436">Ligase</keyword>
<dbReference type="GO" id="GO:0000820">
    <property type="term" value="P:regulation of glutamine family amino acid metabolic process"/>
    <property type="evidence" value="ECO:0007669"/>
    <property type="project" value="UniProtKB-UniRule"/>
</dbReference>
<keyword evidence="2 7" id="KW-0548">Nucleotidyltransferase</keyword>
<name>A0A078KSK7_9GAMM</name>
<proteinExistence type="inferred from homology"/>
<reference evidence="10 11" key="1">
    <citation type="submission" date="2014-06" db="EMBL/GenBank/DDBJ databases">
        <authorList>
            <person name="Urmite Genomes Urmite Genomes"/>
        </authorList>
    </citation>
    <scope>NUCLEOTIDE SEQUENCE [LARGE SCALE GENOMIC DNA]</scope>
</reference>
<organism evidence="10 11">
    <name type="scientific">Legionella massiliensis</name>
    <dbReference type="NCBI Taxonomy" id="1034943"/>
    <lineage>
        <taxon>Bacteria</taxon>
        <taxon>Pseudomonadati</taxon>
        <taxon>Pseudomonadota</taxon>
        <taxon>Gammaproteobacteria</taxon>
        <taxon>Legionellales</taxon>
        <taxon>Legionellaceae</taxon>
        <taxon>Legionella</taxon>
    </lineage>
</organism>
<dbReference type="GO" id="GO:0047388">
    <property type="term" value="F:[glutamine synthetase]-adenylyl-L-tyrosine phosphorylase activity"/>
    <property type="evidence" value="ECO:0007669"/>
    <property type="project" value="UniProtKB-EC"/>
</dbReference>
<evidence type="ECO:0000256" key="7">
    <source>
        <dbReference type="HAMAP-Rule" id="MF_00802"/>
    </source>
</evidence>
<dbReference type="GO" id="GO:0000287">
    <property type="term" value="F:magnesium ion binding"/>
    <property type="evidence" value="ECO:0007669"/>
    <property type="project" value="UniProtKB-UniRule"/>
</dbReference>
<comment type="cofactor">
    <cofactor evidence="7">
        <name>Mg(2+)</name>
        <dbReference type="ChEBI" id="CHEBI:18420"/>
    </cofactor>
</comment>
<evidence type="ECO:0000256" key="6">
    <source>
        <dbReference type="ARBA" id="ARBA00023268"/>
    </source>
</evidence>
<comment type="function">
    <text evidence="7">Involved in the regulation of glutamine synthetase GlnA, a key enzyme in the process to assimilate ammonia. When cellular nitrogen levels are high, the C-terminal adenylyl transferase (AT) inactivates GlnA by covalent transfer of an adenylyl group from ATP to specific tyrosine residue of GlnA, thus reducing its activity. Conversely, when nitrogen levels are low, the N-terminal adenylyl removase (AR) activates GlnA by removing the adenylyl group by phosphorolysis, increasing its activity. The regulatory region of GlnE binds the signal transduction protein PII (GlnB) which indicates the nitrogen status of the cell.</text>
</comment>
<dbReference type="CDD" id="cd05401">
    <property type="entry name" value="NT_GlnE_GlnD_like"/>
    <property type="match status" value="2"/>
</dbReference>
<feature type="domain" description="PII-uridylyltransferase/Glutamine-synthetase adenylyltransferase" evidence="9">
    <location>
        <begin position="843"/>
        <end position="920"/>
    </location>
</feature>
<evidence type="ECO:0000256" key="5">
    <source>
        <dbReference type="ARBA" id="ARBA00022842"/>
    </source>
</evidence>
<dbReference type="EC" id="2.7.7.42" evidence="7"/>
<dbReference type="EC" id="2.7.7.89" evidence="7"/>
<evidence type="ECO:0000256" key="4">
    <source>
        <dbReference type="ARBA" id="ARBA00022840"/>
    </source>
</evidence>
<evidence type="ECO:0000259" key="9">
    <source>
        <dbReference type="Pfam" id="PF08335"/>
    </source>
</evidence>
<feature type="region of interest" description="Adenylyl removase" evidence="7">
    <location>
        <begin position="1"/>
        <end position="471"/>
    </location>
</feature>
<dbReference type="Gene3D" id="3.30.460.10">
    <property type="entry name" value="Beta Polymerase, domain 2"/>
    <property type="match status" value="2"/>
</dbReference>
<dbReference type="GO" id="GO:0016874">
    <property type="term" value="F:ligase activity"/>
    <property type="evidence" value="ECO:0007669"/>
    <property type="project" value="UniProtKB-KW"/>
</dbReference>
<evidence type="ECO:0000259" key="8">
    <source>
        <dbReference type="Pfam" id="PF03710"/>
    </source>
</evidence>
<keyword evidence="1 7" id="KW-0808">Transferase</keyword>
<feature type="domain" description="PII-uridylyltransferase/Glutamine-synthetase adenylyltransferase" evidence="9">
    <location>
        <begin position="329"/>
        <end position="464"/>
    </location>
</feature>
<comment type="catalytic activity">
    <reaction evidence="7">
        <text>[glutamine synthetase]-L-tyrosine + ATP = [glutamine synthetase]-O(4)-(5'-adenylyl)-L-tyrosine + diphosphate</text>
        <dbReference type="Rhea" id="RHEA:18589"/>
        <dbReference type="Rhea" id="RHEA-COMP:10660"/>
        <dbReference type="Rhea" id="RHEA-COMP:10661"/>
        <dbReference type="ChEBI" id="CHEBI:30616"/>
        <dbReference type="ChEBI" id="CHEBI:33019"/>
        <dbReference type="ChEBI" id="CHEBI:46858"/>
        <dbReference type="ChEBI" id="CHEBI:83624"/>
        <dbReference type="EC" id="2.7.7.42"/>
    </reaction>
</comment>
<feature type="domain" description="Glutamate-ammonia ligase adenylyltransferase repeated" evidence="8">
    <location>
        <begin position="80"/>
        <end position="304"/>
    </location>
</feature>
<accession>A0A078KSK7</accession>
<dbReference type="InterPro" id="IPR023057">
    <property type="entry name" value="GlnE"/>
</dbReference>
<comment type="catalytic activity">
    <reaction evidence="7">
        <text>[glutamine synthetase]-O(4)-(5'-adenylyl)-L-tyrosine + phosphate = [glutamine synthetase]-L-tyrosine + ADP</text>
        <dbReference type="Rhea" id="RHEA:43716"/>
        <dbReference type="Rhea" id="RHEA-COMP:10660"/>
        <dbReference type="Rhea" id="RHEA-COMP:10661"/>
        <dbReference type="ChEBI" id="CHEBI:43474"/>
        <dbReference type="ChEBI" id="CHEBI:46858"/>
        <dbReference type="ChEBI" id="CHEBI:83624"/>
        <dbReference type="ChEBI" id="CHEBI:456216"/>
        <dbReference type="EC" id="2.7.7.89"/>
    </reaction>
</comment>
<dbReference type="NCBIfam" id="NF008292">
    <property type="entry name" value="PRK11072.1"/>
    <property type="match status" value="1"/>
</dbReference>
<keyword evidence="6 7" id="KW-0511">Multifunctional enzyme</keyword>
<dbReference type="FunFam" id="1.20.120.330:FF:000005">
    <property type="entry name" value="Bifunctional glutamine synthetase adenylyltransferase/adenylyl-removing enzyme"/>
    <property type="match status" value="1"/>
</dbReference>
<protein>
    <recommendedName>
        <fullName evidence="7">Bifunctional glutamine synthetase adenylyltransferase/adenylyl-removing enzyme</fullName>
    </recommendedName>
    <alternativeName>
        <fullName evidence="7">ATP:glutamine synthetase adenylyltransferase</fullName>
    </alternativeName>
    <alternativeName>
        <fullName evidence="7">ATase</fullName>
    </alternativeName>
    <domain>
        <recommendedName>
            <fullName evidence="7">Glutamine synthetase adenylyl-L-tyrosine phosphorylase</fullName>
            <ecNumber evidence="7">2.7.7.89</ecNumber>
        </recommendedName>
        <alternativeName>
            <fullName evidence="7">Adenylyl removase</fullName>
            <shortName evidence="7">AR</shortName>
            <shortName evidence="7">AT-N</shortName>
        </alternativeName>
    </domain>
    <domain>
        <recommendedName>
            <fullName evidence="7">Glutamine synthetase adenylyl transferase</fullName>
            <ecNumber evidence="7">2.7.7.42</ecNumber>
        </recommendedName>
        <alternativeName>
            <fullName evidence="7">Adenylyl transferase</fullName>
            <shortName evidence="7">AT</shortName>
            <shortName evidence="7">AT-C</shortName>
        </alternativeName>
    </domain>
</protein>
<evidence type="ECO:0000313" key="11">
    <source>
        <dbReference type="Proteomes" id="UP000044071"/>
    </source>
</evidence>
<keyword evidence="11" id="KW-1185">Reference proteome</keyword>
<dbReference type="EMBL" id="CCSB01000002">
    <property type="protein sequence ID" value="CDZ77410.1"/>
    <property type="molecule type" value="Genomic_DNA"/>
</dbReference>
<keyword evidence="5 7" id="KW-0460">Magnesium</keyword>
<dbReference type="AlphaFoldDB" id="A0A078KSK7"/>
<dbReference type="Proteomes" id="UP000044071">
    <property type="component" value="Unassembled WGS sequence"/>
</dbReference>
<dbReference type="Pfam" id="PF03710">
    <property type="entry name" value="GlnE"/>
    <property type="match status" value="2"/>
</dbReference>
<dbReference type="InterPro" id="IPR005190">
    <property type="entry name" value="GlnE_rpt_dom"/>
</dbReference>
<sequence>MTCSCLEERRVLKECYAGLQNLFFFTSLDRLGYVFSKNLSMQELIQVPVILQAKMTGFLKYFANLAHPLREALQTLLLYSDYANRQVEILNSLLLEDDCSKPLFFADYQSLLNQLSEQSSNFARDLRRFRHRYFLRLMLREIGGLADTAETMASWSDCADALILKALAYCEQEMTKRYGQPFDEGGKASELYVLAMGKLGGRELNYSSDIDLIFAFSAAGFTQGEENITNQQYYSKLVQQFMQLMQSVTADGFVFRVDLRLRPNGDSGALVSSLAAMETYYQEQGRDWERYAMVKARLIGSDQAWFQRLIVPFVYRRYVDFSVIESLRSMKTLIEREVQLNPMLDDIKRGLGGIREIEFIIQSFQLIRGGRLPHLRQQSAMAALDALKQDGLLTRTAALKQSYLFFRKLENCLQGLNDQQTHSLPKDELKQAQILLMMAYDNWEQLQHRLQQYQRIVSTIFRSVLRTVDSYEDENRLIANQLSSLWQGHVETSMAINLLASLGFQQAEHCYQMLHAFRHAPRCRRLTQAARLRLDRFMPLLLSELTKVPQTDAVLLQVLHLLENIVGRSAYLALLTENPQVVKELLYWFEHSPFISSLVVNQPFLLEILLDQEGNEILPSRSQLEQRLRARLAHCPEYELQEDALRQFKLIHWLIAARAELYGQYDASRIARFLADVAEVIVVEVFLLACQQLSQRYPQIMKIKSSFAIIAYGKLGSREMNFNSDLDLVFVHASLPDGESLVTRLTQKIMHMLTTRSQAGVLYSVDTRLRPSGSAGLLVSHIDAFIDYQRTQAWTWEHQALLRARVISANKRVRQSFKQLKTDVLFSPRDKQALRSDVLAMRARINRYNDELQVKFAAGGLLDLEFLVQYLVLANPKQSLTRYTNTLSLLQTLYAEGVLQQGQFAKLKQAYKLYHQLLHHNLLQPDLQSPVYDSQFADVVVISKVFDLYQS</sequence>
<keyword evidence="3 7" id="KW-0547">Nucleotide-binding</keyword>
<dbReference type="HAMAP" id="MF_00802">
    <property type="entry name" value="GlnE"/>
    <property type="match status" value="1"/>
</dbReference>
<dbReference type="InterPro" id="IPR013546">
    <property type="entry name" value="PII_UdlTrfase/GS_AdlTrfase"/>
</dbReference>
<dbReference type="InterPro" id="IPR043519">
    <property type="entry name" value="NT_sf"/>
</dbReference>
<evidence type="ECO:0000313" key="10">
    <source>
        <dbReference type="EMBL" id="CDZ77410.1"/>
    </source>
</evidence>
<feature type="domain" description="Glutamate-ammonia ligase adenylyltransferase repeated" evidence="8">
    <location>
        <begin position="583"/>
        <end position="819"/>
    </location>
</feature>
<dbReference type="GO" id="GO:0005524">
    <property type="term" value="F:ATP binding"/>
    <property type="evidence" value="ECO:0007669"/>
    <property type="project" value="UniProtKB-UniRule"/>
</dbReference>
<feature type="region of interest" description="Adenylyl transferase" evidence="7">
    <location>
        <begin position="479"/>
        <end position="951"/>
    </location>
</feature>
<dbReference type="Gene3D" id="1.20.120.330">
    <property type="entry name" value="Nucleotidyltransferases domain 2"/>
    <property type="match status" value="2"/>
</dbReference>
<dbReference type="SUPFAM" id="SSF81593">
    <property type="entry name" value="Nucleotidyltransferase substrate binding subunit/domain"/>
    <property type="match status" value="2"/>
</dbReference>
<dbReference type="PANTHER" id="PTHR30621:SF0">
    <property type="entry name" value="BIFUNCTIONAL GLUTAMINE SYNTHETASE ADENYLYLTRANSFERASE_ADENYLYL-REMOVING ENZYME"/>
    <property type="match status" value="1"/>
</dbReference>
<comment type="similarity">
    <text evidence="7">Belongs to the GlnE family.</text>
</comment>
<dbReference type="Gene3D" id="1.20.120.1510">
    <property type="match status" value="1"/>
</dbReference>
<evidence type="ECO:0000256" key="1">
    <source>
        <dbReference type="ARBA" id="ARBA00022679"/>
    </source>
</evidence>
<dbReference type="GO" id="GO:0005829">
    <property type="term" value="C:cytosol"/>
    <property type="evidence" value="ECO:0007669"/>
    <property type="project" value="TreeGrafter"/>
</dbReference>
<keyword evidence="4 7" id="KW-0067">ATP-binding</keyword>
<evidence type="ECO:0000256" key="3">
    <source>
        <dbReference type="ARBA" id="ARBA00022741"/>
    </source>
</evidence>
<evidence type="ECO:0000256" key="2">
    <source>
        <dbReference type="ARBA" id="ARBA00022695"/>
    </source>
</evidence>
<dbReference type="PANTHER" id="PTHR30621">
    <property type="entry name" value="GLUTAMINE SYNTHETASE ADENYLYLTRANSFERASE"/>
    <property type="match status" value="1"/>
</dbReference>
<gene>
    <name evidence="7 10" type="primary">glnE</name>
    <name evidence="10" type="ORF">BN59_01693</name>
</gene>
<dbReference type="SUPFAM" id="SSF81301">
    <property type="entry name" value="Nucleotidyltransferase"/>
    <property type="match status" value="2"/>
</dbReference>
<dbReference type="GO" id="GO:0008882">
    <property type="term" value="F:[glutamate-ammonia-ligase] adenylyltransferase activity"/>
    <property type="evidence" value="ECO:0007669"/>
    <property type="project" value="UniProtKB-UniRule"/>
</dbReference>